<protein>
    <submittedName>
        <fullName evidence="2">O-antigen ligase</fullName>
    </submittedName>
</protein>
<feature type="transmembrane region" description="Helical" evidence="1">
    <location>
        <begin position="12"/>
        <end position="45"/>
    </location>
</feature>
<accession>A0A1I3N643</accession>
<keyword evidence="1" id="KW-0812">Transmembrane</keyword>
<name>A0A1I3N643_9ACTN</name>
<evidence type="ECO:0000256" key="1">
    <source>
        <dbReference type="SAM" id="Phobius"/>
    </source>
</evidence>
<dbReference type="GO" id="GO:0016874">
    <property type="term" value="F:ligase activity"/>
    <property type="evidence" value="ECO:0007669"/>
    <property type="project" value="UniProtKB-KW"/>
</dbReference>
<gene>
    <name evidence="2" type="ORF">SAMN05216561_11730</name>
</gene>
<dbReference type="EMBL" id="FOQG01000017">
    <property type="protein sequence ID" value="SFJ04804.1"/>
    <property type="molecule type" value="Genomic_DNA"/>
</dbReference>
<sequence>MTNLRLDRFAFVAVGLAIVTGVVATRVGVAAIFVCLGLGILAAAIRTSRRFAPPARDGYTVVLPLLLMPTVLGLTAFAERRITFVLAGLIILALTQSRRREHTFRQPLIVAALVLSLLLPASRYLTTLYVQVWHAETLILILVCARRYPFPSVVKSLLDGVGLFLIANVLGYLAGVESPAAAGRTFSLDSSTGGIRVFFPLTSSLAVPPLMAAIFVAAGLICLEGGRAVRVYRAVALLAGIFIMVAANTRVALVVSAVVLVASVVAPLIFARASVYLAAFPMVLPFVYPLLAVVVLQPVIHVAASLFPFLSRGDTEADVALEGRDRIWSMAISFWQEQVDFIHRLVGFGEFGQRSSGASAAYANGDPLLLGFSSHNSTLQQLFDGGLVGVASLAFLGLAAVITLRRGALLPSRVHLIALCAGVAALLGGGTEVTQAPGYAVETFWVFACLALAAATQPSRGAVTKDELAAGADGLTAAPERVVTSAGSAHGTSTSNR</sequence>
<reference evidence="2 3" key="1">
    <citation type="submission" date="2016-10" db="EMBL/GenBank/DDBJ databases">
        <authorList>
            <person name="de Groot N.N."/>
        </authorList>
    </citation>
    <scope>NUCLEOTIDE SEQUENCE [LARGE SCALE GENOMIC DNA]</scope>
    <source>
        <strain evidence="2 3">CGMCC 1.11156</strain>
    </source>
</reference>
<keyword evidence="1" id="KW-1133">Transmembrane helix</keyword>
<feature type="transmembrane region" description="Helical" evidence="1">
    <location>
        <begin position="65"/>
        <end position="92"/>
    </location>
</feature>
<feature type="transmembrane region" description="Helical" evidence="1">
    <location>
        <begin position="157"/>
        <end position="175"/>
    </location>
</feature>
<organism evidence="2 3">
    <name type="scientific">Nocardioides psychrotolerans</name>
    <dbReference type="NCBI Taxonomy" id="1005945"/>
    <lineage>
        <taxon>Bacteria</taxon>
        <taxon>Bacillati</taxon>
        <taxon>Actinomycetota</taxon>
        <taxon>Actinomycetes</taxon>
        <taxon>Propionibacteriales</taxon>
        <taxon>Nocardioidaceae</taxon>
        <taxon>Nocardioides</taxon>
    </lineage>
</organism>
<feature type="transmembrane region" description="Helical" evidence="1">
    <location>
        <begin position="195"/>
        <end position="223"/>
    </location>
</feature>
<dbReference type="AlphaFoldDB" id="A0A1I3N643"/>
<feature type="transmembrane region" description="Helical" evidence="1">
    <location>
        <begin position="382"/>
        <end position="402"/>
    </location>
</feature>
<dbReference type="OrthoDB" id="4641783at2"/>
<keyword evidence="1" id="KW-0472">Membrane</keyword>
<feature type="transmembrane region" description="Helical" evidence="1">
    <location>
        <begin position="104"/>
        <end position="122"/>
    </location>
</feature>
<feature type="transmembrane region" description="Helical" evidence="1">
    <location>
        <begin position="283"/>
        <end position="304"/>
    </location>
</feature>
<dbReference type="Proteomes" id="UP000198649">
    <property type="component" value="Unassembled WGS sequence"/>
</dbReference>
<keyword evidence="3" id="KW-1185">Reference proteome</keyword>
<proteinExistence type="predicted"/>
<dbReference type="RefSeq" id="WP_091116169.1">
    <property type="nucleotide sequence ID" value="NZ_BKAF01000029.1"/>
</dbReference>
<feature type="transmembrane region" description="Helical" evidence="1">
    <location>
        <begin position="253"/>
        <end position="271"/>
    </location>
</feature>
<feature type="transmembrane region" description="Helical" evidence="1">
    <location>
        <begin position="230"/>
        <end position="247"/>
    </location>
</feature>
<evidence type="ECO:0000313" key="2">
    <source>
        <dbReference type="EMBL" id="SFJ04804.1"/>
    </source>
</evidence>
<dbReference type="STRING" id="1005945.SAMN05216561_11730"/>
<evidence type="ECO:0000313" key="3">
    <source>
        <dbReference type="Proteomes" id="UP000198649"/>
    </source>
</evidence>
<keyword evidence="2" id="KW-0436">Ligase</keyword>